<gene>
    <name evidence="1" type="ORF">YQE_04032</name>
</gene>
<proteinExistence type="predicted"/>
<reference evidence="1" key="1">
    <citation type="journal article" date="2013" name="Genome Biol.">
        <title>Draft genome of the mountain pine beetle, Dendroctonus ponderosae Hopkins, a major forest pest.</title>
        <authorList>
            <person name="Keeling C.I."/>
            <person name="Yuen M.M."/>
            <person name="Liao N.Y."/>
            <person name="Docking T.R."/>
            <person name="Chan S.K."/>
            <person name="Taylor G.A."/>
            <person name="Palmquist D.L."/>
            <person name="Jackman S.D."/>
            <person name="Nguyen A."/>
            <person name="Li M."/>
            <person name="Henderson H."/>
            <person name="Janes J.K."/>
            <person name="Zhao Y."/>
            <person name="Pandoh P."/>
            <person name="Moore R."/>
            <person name="Sperling F.A."/>
            <person name="Huber D.P."/>
            <person name="Birol I."/>
            <person name="Jones S.J."/>
            <person name="Bohlmann J."/>
        </authorList>
    </citation>
    <scope>NUCLEOTIDE SEQUENCE</scope>
</reference>
<accession>N6UD31</accession>
<dbReference type="HOGENOM" id="CLU_3351608_0_0_1"/>
<sequence>MAEASVARYVSMLMDMVENATMRFNNSYAFSHDEASE</sequence>
<evidence type="ECO:0000313" key="1">
    <source>
        <dbReference type="EMBL" id="ENN79570.1"/>
    </source>
</evidence>
<dbReference type="EMBL" id="KB740686">
    <property type="protein sequence ID" value="ENN79570.1"/>
    <property type="molecule type" value="Genomic_DNA"/>
</dbReference>
<feature type="non-terminal residue" evidence="1">
    <location>
        <position position="1"/>
    </location>
</feature>
<dbReference type="AlphaFoldDB" id="N6UD31"/>
<organism evidence="1">
    <name type="scientific">Dendroctonus ponderosae</name>
    <name type="common">Mountain pine beetle</name>
    <dbReference type="NCBI Taxonomy" id="77166"/>
    <lineage>
        <taxon>Eukaryota</taxon>
        <taxon>Metazoa</taxon>
        <taxon>Ecdysozoa</taxon>
        <taxon>Arthropoda</taxon>
        <taxon>Hexapoda</taxon>
        <taxon>Insecta</taxon>
        <taxon>Pterygota</taxon>
        <taxon>Neoptera</taxon>
        <taxon>Endopterygota</taxon>
        <taxon>Coleoptera</taxon>
        <taxon>Polyphaga</taxon>
        <taxon>Cucujiformia</taxon>
        <taxon>Curculionidae</taxon>
        <taxon>Scolytinae</taxon>
        <taxon>Dendroctonus</taxon>
    </lineage>
</organism>
<name>N6UD31_DENPD</name>
<protein>
    <submittedName>
        <fullName evidence="1">Uncharacterized protein</fullName>
    </submittedName>
</protein>